<dbReference type="Proteomes" id="UP001187192">
    <property type="component" value="Unassembled WGS sequence"/>
</dbReference>
<reference evidence="1" key="1">
    <citation type="submission" date="2023-07" db="EMBL/GenBank/DDBJ databases">
        <title>draft genome sequence of fig (Ficus carica).</title>
        <authorList>
            <person name="Takahashi T."/>
            <person name="Nishimura K."/>
        </authorList>
    </citation>
    <scope>NUCLEOTIDE SEQUENCE</scope>
</reference>
<proteinExistence type="predicted"/>
<sequence length="76" mass="8421">MLCSLGYRSGAGHVVVRRDQSLRGKEVVVVARRTKSLKPLSSPLSVATMEGVLGGSVNERVTLRKKRLLKWWSSLE</sequence>
<evidence type="ECO:0000313" key="1">
    <source>
        <dbReference type="EMBL" id="GMN43659.1"/>
    </source>
</evidence>
<keyword evidence="2" id="KW-1185">Reference proteome</keyword>
<gene>
    <name evidence="1" type="ORF">TIFTF001_012862</name>
</gene>
<dbReference type="EMBL" id="BTGU01000017">
    <property type="protein sequence ID" value="GMN43659.1"/>
    <property type="molecule type" value="Genomic_DNA"/>
</dbReference>
<comment type="caution">
    <text evidence="1">The sequence shown here is derived from an EMBL/GenBank/DDBJ whole genome shotgun (WGS) entry which is preliminary data.</text>
</comment>
<accession>A0AA88DI56</accession>
<evidence type="ECO:0000313" key="2">
    <source>
        <dbReference type="Proteomes" id="UP001187192"/>
    </source>
</evidence>
<dbReference type="AlphaFoldDB" id="A0AA88DI56"/>
<dbReference type="Gramene" id="FCD_00030264-RA">
    <property type="protein sequence ID" value="FCD_00030264-RA:cds"/>
    <property type="gene ID" value="FCD_00030264"/>
</dbReference>
<organism evidence="1 2">
    <name type="scientific">Ficus carica</name>
    <name type="common">Common fig</name>
    <dbReference type="NCBI Taxonomy" id="3494"/>
    <lineage>
        <taxon>Eukaryota</taxon>
        <taxon>Viridiplantae</taxon>
        <taxon>Streptophyta</taxon>
        <taxon>Embryophyta</taxon>
        <taxon>Tracheophyta</taxon>
        <taxon>Spermatophyta</taxon>
        <taxon>Magnoliopsida</taxon>
        <taxon>eudicotyledons</taxon>
        <taxon>Gunneridae</taxon>
        <taxon>Pentapetalae</taxon>
        <taxon>rosids</taxon>
        <taxon>fabids</taxon>
        <taxon>Rosales</taxon>
        <taxon>Moraceae</taxon>
        <taxon>Ficeae</taxon>
        <taxon>Ficus</taxon>
    </lineage>
</organism>
<name>A0AA88DI56_FICCA</name>
<protein>
    <submittedName>
        <fullName evidence="1">Uncharacterized protein</fullName>
    </submittedName>
</protein>